<keyword evidence="7" id="KW-0653">Protein transport</keyword>
<evidence type="ECO:0000313" key="12">
    <source>
        <dbReference type="EMBL" id="CDG33385.1"/>
    </source>
</evidence>
<keyword evidence="6" id="KW-0812">Transmembrane</keyword>
<dbReference type="GO" id="GO:0015031">
    <property type="term" value="P:protein transport"/>
    <property type="evidence" value="ECO:0007669"/>
    <property type="project" value="UniProtKB-KW"/>
</dbReference>
<comment type="subcellular location">
    <subcellularLocation>
        <location evidence="1">Cell inner membrane</location>
        <topology evidence="1">Single-pass membrane protein</topology>
        <orientation evidence="1">Periplasmic side</orientation>
    </subcellularLocation>
</comment>
<dbReference type="GO" id="GO:0031992">
    <property type="term" value="F:energy transducer activity"/>
    <property type="evidence" value="ECO:0007669"/>
    <property type="project" value="TreeGrafter"/>
</dbReference>
<dbReference type="GO" id="GO:0055085">
    <property type="term" value="P:transmembrane transport"/>
    <property type="evidence" value="ECO:0007669"/>
    <property type="project" value="InterPro"/>
</dbReference>
<dbReference type="Proteomes" id="UP000027590">
    <property type="component" value="Unassembled WGS sequence"/>
</dbReference>
<feature type="domain" description="TonB C-terminal" evidence="11">
    <location>
        <begin position="295"/>
        <end position="387"/>
    </location>
</feature>
<dbReference type="Pfam" id="PF03544">
    <property type="entry name" value="TonB_C"/>
    <property type="match status" value="1"/>
</dbReference>
<comment type="similarity">
    <text evidence="2">Belongs to the TonB family.</text>
</comment>
<dbReference type="Gene3D" id="3.30.1150.10">
    <property type="match status" value="1"/>
</dbReference>
<dbReference type="EMBL" id="CBLY010000004">
    <property type="protein sequence ID" value="CDG33385.1"/>
    <property type="molecule type" value="Genomic_DNA"/>
</dbReference>
<name>A0A7U7G592_9PROT</name>
<accession>A0A7U7G592</accession>
<reference evidence="12 13" key="2">
    <citation type="journal article" date="2014" name="PLoS ONE">
        <title>Evolution of mitochondria reconstructed from the energy metabolism of living bacteria.</title>
        <authorList>
            <person name="Degli Esposti M."/>
            <person name="Chouaia B."/>
            <person name="Comandatore F."/>
            <person name="Crotti E."/>
            <person name="Sassera D."/>
            <person name="Lievens P.M."/>
            <person name="Daffonchio D."/>
            <person name="Bandi C."/>
        </authorList>
    </citation>
    <scope>NUCLEOTIDE SEQUENCE [LARGE SCALE GENOMIC DNA]</scope>
    <source>
        <strain evidence="13">AM169</strain>
    </source>
</reference>
<evidence type="ECO:0000259" key="11">
    <source>
        <dbReference type="PROSITE" id="PS52015"/>
    </source>
</evidence>
<sequence>MERTFFMGLMVVEGGYTKVAVGHFSGDDNMALFEAQGRGHDPYQSAPLFLPAGFPPVTMQDAPLQRRRERLGDHAEPVAGLRTEARTPMRRTQVLVDPPLFGPLFLAASVHGIALWLMMQTSAAVHGTPNGAQQPQVEMVFDAPPAKHSMKGEPTHEVGGAASAPAPTTPEEATPAPMEPTPHTPSSPPTAPSPTGELTRAEMSEKPLSRAAPRRPRRSRATPTHQRMTRQSETNPFAHPMDLSFDGEPALHPHKRGRHGGTRGPVDFSLGPLSLNGQINAPYKTSSSVRGVSSDYGSEIDRWVRNHMFYPDEAVQNGEEGPSSVHVVIDRSGKVIRVRLTDSSNSYALDAATTGMFQGAQLPPVPPDMQGDHFDLDVTIHYMLIRH</sequence>
<evidence type="ECO:0000256" key="1">
    <source>
        <dbReference type="ARBA" id="ARBA00004383"/>
    </source>
</evidence>
<dbReference type="GO" id="GO:0098797">
    <property type="term" value="C:plasma membrane protein complex"/>
    <property type="evidence" value="ECO:0007669"/>
    <property type="project" value="TreeGrafter"/>
</dbReference>
<keyword evidence="4" id="KW-1003">Cell membrane</keyword>
<dbReference type="AlphaFoldDB" id="A0A7U7G592"/>
<evidence type="ECO:0000256" key="8">
    <source>
        <dbReference type="ARBA" id="ARBA00022989"/>
    </source>
</evidence>
<dbReference type="PANTHER" id="PTHR33446">
    <property type="entry name" value="PROTEIN TONB-RELATED"/>
    <property type="match status" value="1"/>
</dbReference>
<dbReference type="SUPFAM" id="SSF74653">
    <property type="entry name" value="TolA/TonB C-terminal domain"/>
    <property type="match status" value="1"/>
</dbReference>
<comment type="caution">
    <text evidence="12">The sequence shown here is derived from an EMBL/GenBank/DDBJ whole genome shotgun (WGS) entry which is preliminary data.</text>
</comment>
<gene>
    <name evidence="12" type="ORF">SACS_0647</name>
</gene>
<keyword evidence="8" id="KW-1133">Transmembrane helix</keyword>
<feature type="compositionally biased region" description="Basic and acidic residues" evidence="10">
    <location>
        <begin position="199"/>
        <end position="208"/>
    </location>
</feature>
<evidence type="ECO:0000256" key="2">
    <source>
        <dbReference type="ARBA" id="ARBA00006555"/>
    </source>
</evidence>
<proteinExistence type="inferred from homology"/>
<dbReference type="PROSITE" id="PS52015">
    <property type="entry name" value="TONB_CTD"/>
    <property type="match status" value="1"/>
</dbReference>
<dbReference type="PANTHER" id="PTHR33446:SF2">
    <property type="entry name" value="PROTEIN TONB"/>
    <property type="match status" value="1"/>
</dbReference>
<keyword evidence="3" id="KW-0813">Transport</keyword>
<dbReference type="InterPro" id="IPR006260">
    <property type="entry name" value="TonB/TolA_C"/>
</dbReference>
<keyword evidence="9" id="KW-0472">Membrane</keyword>
<evidence type="ECO:0000256" key="9">
    <source>
        <dbReference type="ARBA" id="ARBA00023136"/>
    </source>
</evidence>
<evidence type="ECO:0000256" key="6">
    <source>
        <dbReference type="ARBA" id="ARBA00022692"/>
    </source>
</evidence>
<feature type="compositionally biased region" description="Low complexity" evidence="10">
    <location>
        <begin position="161"/>
        <end position="176"/>
    </location>
</feature>
<feature type="region of interest" description="Disordered" evidence="10">
    <location>
        <begin position="145"/>
        <end position="262"/>
    </location>
</feature>
<feature type="compositionally biased region" description="Basic residues" evidence="10">
    <location>
        <begin position="252"/>
        <end position="261"/>
    </location>
</feature>
<evidence type="ECO:0000256" key="3">
    <source>
        <dbReference type="ARBA" id="ARBA00022448"/>
    </source>
</evidence>
<dbReference type="NCBIfam" id="TIGR01352">
    <property type="entry name" value="tonB_Cterm"/>
    <property type="match status" value="1"/>
</dbReference>
<dbReference type="InterPro" id="IPR051045">
    <property type="entry name" value="TonB-dependent_transducer"/>
</dbReference>
<feature type="compositionally biased region" description="Polar residues" evidence="10">
    <location>
        <begin position="225"/>
        <end position="235"/>
    </location>
</feature>
<feature type="compositionally biased region" description="Pro residues" evidence="10">
    <location>
        <begin position="177"/>
        <end position="192"/>
    </location>
</feature>
<organism evidence="12 13">
    <name type="scientific">Parasaccharibacter apium</name>
    <dbReference type="NCBI Taxonomy" id="1510841"/>
    <lineage>
        <taxon>Bacteria</taxon>
        <taxon>Pseudomonadati</taxon>
        <taxon>Pseudomonadota</taxon>
        <taxon>Alphaproteobacteria</taxon>
        <taxon>Acetobacterales</taxon>
        <taxon>Acetobacteraceae</taxon>
        <taxon>Parasaccharibacter</taxon>
    </lineage>
</organism>
<reference evidence="12 13" key="1">
    <citation type="journal article" date="2014" name="Genome Biol. Evol.">
        <title>Acetic acid bacteria genomes reveal functional traits for adaptation to life in insect guts.</title>
        <authorList>
            <person name="Chouaia B."/>
            <person name="Gaiarsa S."/>
            <person name="Crotti E."/>
            <person name="Comandatore F."/>
            <person name="Degli Esposti M."/>
            <person name="Ricci I."/>
            <person name="Alma A."/>
            <person name="Favia G."/>
            <person name="Bandi C."/>
            <person name="Daffonchio D."/>
        </authorList>
    </citation>
    <scope>NUCLEOTIDE SEQUENCE [LARGE SCALE GENOMIC DNA]</scope>
    <source>
        <strain evidence="13">AM169</strain>
    </source>
</reference>
<keyword evidence="5" id="KW-0997">Cell inner membrane</keyword>
<dbReference type="RefSeq" id="WP_227449735.1">
    <property type="nucleotide sequence ID" value="NZ_CBLY010000004.1"/>
</dbReference>
<dbReference type="InterPro" id="IPR037682">
    <property type="entry name" value="TonB_C"/>
</dbReference>
<evidence type="ECO:0000256" key="5">
    <source>
        <dbReference type="ARBA" id="ARBA00022519"/>
    </source>
</evidence>
<evidence type="ECO:0000256" key="10">
    <source>
        <dbReference type="SAM" id="MobiDB-lite"/>
    </source>
</evidence>
<evidence type="ECO:0000256" key="4">
    <source>
        <dbReference type="ARBA" id="ARBA00022475"/>
    </source>
</evidence>
<evidence type="ECO:0000256" key="7">
    <source>
        <dbReference type="ARBA" id="ARBA00022927"/>
    </source>
</evidence>
<protein>
    <recommendedName>
        <fullName evidence="11">TonB C-terminal domain-containing protein</fullName>
    </recommendedName>
</protein>
<evidence type="ECO:0000313" key="13">
    <source>
        <dbReference type="Proteomes" id="UP000027590"/>
    </source>
</evidence>